<reference evidence="1" key="1">
    <citation type="submission" date="2020-05" db="EMBL/GenBank/DDBJ databases">
        <title>Large-scale comparative analyses of tick genomes elucidate their genetic diversity and vector capacities.</title>
        <authorList>
            <person name="Jia N."/>
            <person name="Wang J."/>
            <person name="Shi W."/>
            <person name="Du L."/>
            <person name="Sun Y."/>
            <person name="Zhan W."/>
            <person name="Jiang J."/>
            <person name="Wang Q."/>
            <person name="Zhang B."/>
            <person name="Ji P."/>
            <person name="Sakyi L.B."/>
            <person name="Cui X."/>
            <person name="Yuan T."/>
            <person name="Jiang B."/>
            <person name="Yang W."/>
            <person name="Lam T.T.-Y."/>
            <person name="Chang Q."/>
            <person name="Ding S."/>
            <person name="Wang X."/>
            <person name="Zhu J."/>
            <person name="Ruan X."/>
            <person name="Zhao L."/>
            <person name="Wei J."/>
            <person name="Que T."/>
            <person name="Du C."/>
            <person name="Cheng J."/>
            <person name="Dai P."/>
            <person name="Han X."/>
            <person name="Huang E."/>
            <person name="Gao Y."/>
            <person name="Liu J."/>
            <person name="Shao H."/>
            <person name="Ye R."/>
            <person name="Li L."/>
            <person name="Wei W."/>
            <person name="Wang X."/>
            <person name="Wang C."/>
            <person name="Yang T."/>
            <person name="Huo Q."/>
            <person name="Li W."/>
            <person name="Guo W."/>
            <person name="Chen H."/>
            <person name="Zhou L."/>
            <person name="Ni X."/>
            <person name="Tian J."/>
            <person name="Zhou Y."/>
            <person name="Sheng Y."/>
            <person name="Liu T."/>
            <person name="Pan Y."/>
            <person name="Xia L."/>
            <person name="Li J."/>
            <person name="Zhao F."/>
            <person name="Cao W."/>
        </authorList>
    </citation>
    <scope>NUCLEOTIDE SEQUENCE</scope>
    <source>
        <strain evidence="1">Hyas-2018</strain>
    </source>
</reference>
<dbReference type="EMBL" id="CM023483">
    <property type="protein sequence ID" value="KAH6936414.1"/>
    <property type="molecule type" value="Genomic_DNA"/>
</dbReference>
<protein>
    <submittedName>
        <fullName evidence="1">Uncharacterized protein</fullName>
    </submittedName>
</protein>
<evidence type="ECO:0000313" key="1">
    <source>
        <dbReference type="EMBL" id="KAH6936414.1"/>
    </source>
</evidence>
<keyword evidence="2" id="KW-1185">Reference proteome</keyword>
<gene>
    <name evidence="1" type="ORF">HPB50_016900</name>
</gene>
<evidence type="ECO:0000313" key="2">
    <source>
        <dbReference type="Proteomes" id="UP000821845"/>
    </source>
</evidence>
<accession>A0ACB7SUT1</accession>
<dbReference type="Proteomes" id="UP000821845">
    <property type="component" value="Chromosome 3"/>
</dbReference>
<organism evidence="1 2">
    <name type="scientific">Hyalomma asiaticum</name>
    <name type="common">Tick</name>
    <dbReference type="NCBI Taxonomy" id="266040"/>
    <lineage>
        <taxon>Eukaryota</taxon>
        <taxon>Metazoa</taxon>
        <taxon>Ecdysozoa</taxon>
        <taxon>Arthropoda</taxon>
        <taxon>Chelicerata</taxon>
        <taxon>Arachnida</taxon>
        <taxon>Acari</taxon>
        <taxon>Parasitiformes</taxon>
        <taxon>Ixodida</taxon>
        <taxon>Ixodoidea</taxon>
        <taxon>Ixodidae</taxon>
        <taxon>Hyalomminae</taxon>
        <taxon>Hyalomma</taxon>
    </lineage>
</organism>
<sequence length="255" mass="26312">MDGTPSRVLPLLMVAGIAAGVVLGFIVRFTDKPWSNRQIMYIGFPGELLQRMMSGVSMPLISSSVVAALGSSQLPVVGRVGLCAFLLSLLCKFLAASGALCVSAFLAPGNAMHVDTAASNSTSNLRLSVVATDRLLDLISSQTVPALIIALEEGLQMDPRLARFLGPLGSVVNMDGTTIYLIIALIFCAQKNATGLSALQYITIGSRISNALNVLGDAVVASGTQGLCRTALDAAKSPDAAAEAAPPVEDVDGPP</sequence>
<comment type="caution">
    <text evidence="1">The sequence shown here is derived from an EMBL/GenBank/DDBJ whole genome shotgun (WGS) entry which is preliminary data.</text>
</comment>
<name>A0ACB7SUT1_HYAAI</name>
<proteinExistence type="predicted"/>